<name>A0AAN8EFW1_9EURO</name>
<dbReference type="AlphaFoldDB" id="A0AAN8EFW1"/>
<sequence>MDTNQHQGSAGDRLVLSDQHPWLVARMIQFIYTKSYDEHHNDAFRNGSSALDVRLAGLMKQHQNNKEFDRHREKDGALRSWEVHVYMCGLARILNFEDLMSYAWHKATQFCPSVVTAEDLLSEANQILPSVEAKQPAIRKIFFPFFCEQLADLSAEFIKDWVKNDTEFAIDAMVHFHGKWQDAQNEQRATKRKTPLQG</sequence>
<organism evidence="1 2">
    <name type="scientific">Knufia fluminis</name>
    <dbReference type="NCBI Taxonomy" id="191047"/>
    <lineage>
        <taxon>Eukaryota</taxon>
        <taxon>Fungi</taxon>
        <taxon>Dikarya</taxon>
        <taxon>Ascomycota</taxon>
        <taxon>Pezizomycotina</taxon>
        <taxon>Eurotiomycetes</taxon>
        <taxon>Chaetothyriomycetidae</taxon>
        <taxon>Chaetothyriales</taxon>
        <taxon>Trichomeriaceae</taxon>
        <taxon>Knufia</taxon>
    </lineage>
</organism>
<evidence type="ECO:0000313" key="2">
    <source>
        <dbReference type="Proteomes" id="UP001316803"/>
    </source>
</evidence>
<dbReference type="Proteomes" id="UP001316803">
    <property type="component" value="Unassembled WGS sequence"/>
</dbReference>
<gene>
    <name evidence="1" type="ORF">OHC33_010247</name>
</gene>
<evidence type="ECO:0000313" key="1">
    <source>
        <dbReference type="EMBL" id="KAK5948645.1"/>
    </source>
</evidence>
<protein>
    <submittedName>
        <fullName evidence="1">Uncharacterized protein</fullName>
    </submittedName>
</protein>
<reference evidence="1 2" key="1">
    <citation type="submission" date="2022-12" db="EMBL/GenBank/DDBJ databases">
        <title>Genomic features and morphological characterization of a novel Knufia sp. strain isolated from spacecraft assembly facility.</title>
        <authorList>
            <person name="Teixeira M."/>
            <person name="Chander A.M."/>
            <person name="Stajich J.E."/>
            <person name="Venkateswaran K."/>
        </authorList>
    </citation>
    <scope>NUCLEOTIDE SEQUENCE [LARGE SCALE GENOMIC DNA]</scope>
    <source>
        <strain evidence="1 2">FJI-L2-BK-P2</strain>
    </source>
</reference>
<comment type="caution">
    <text evidence="1">The sequence shown here is derived from an EMBL/GenBank/DDBJ whole genome shotgun (WGS) entry which is preliminary data.</text>
</comment>
<dbReference type="EMBL" id="JAKLMC020000044">
    <property type="protein sequence ID" value="KAK5948645.1"/>
    <property type="molecule type" value="Genomic_DNA"/>
</dbReference>
<keyword evidence="2" id="KW-1185">Reference proteome</keyword>
<accession>A0AAN8EFW1</accession>
<proteinExistence type="predicted"/>